<sequence>MSPQAGLARAIGNDEAGSGAAEVPTIPLNANPQSVDGNNVDETGGPGDLSSVDDASEEDAEDDPDQDQSEYSESEEEEPEYDSGDIKESLRDHFQTSQGSGQIAYYEDLKDMPNPGVFFPGKELLGFPLCEHHIDFIKRNGIQKPVLSAAQAGGAPQKKQVWTVDGSLLQILNPAWHVRLKSIVGKLRTMMNITHEISANLSILILYGPGSTIEPPANKNGVGTLDFLLPSRRDPGNLIVSYGKRQRSFSTASISTFDTSALAWFSDAICTREAPFKHEIAVLRYSLVSSGPGPVCSAARIEQRLSGLCSILTSWKQQWDLMMEYYMGFLLDRNYKDGALAHQHLEGNDYLIVSQLAEACADTDFCVYLASIKRTVEGCSDGSAEYHDDPPIMADVWSYSTEITKVASLNGQQPIDGFSSTFDDDNFIQSEPFEDAQPDEYDHDQHHGNLQHYFYRSIALIMPRKRRIPFFFDGQEENAVKKILERFSLSLNRELMMANPDALLDVKDACKFVLQDSTWTSPTVKFSRSIVRFAVGAIARIKDRQLMNLALPIAFSEGDYFRCIESTLLQQEKRWLYQRLTHQLSKSYYFYERFDHIEGMNLRLLDPVWGAVQYRLAIMNNSLTTQKDADRLLKIARGQHGHRFLDAWNTLLLPALERNAASPTVIMAFYEGMSDSIPVTESFSAMASTTASAMNIERNSALTFGWSVYGEHLTHFASIIKILELVRSQGKEELVEQFCIRSQGFVDNADHHKLEGIYTIFLKYLHPLSTLDPVKDLYRCILNAILSKCVPSRPARPENWTHRKLGCGRRGCRRCTLLDDFLVGPSVHQYEKSMSLEHMNHITKLIAKDVAEGTLVVQARRGPRCHLTISKIRKEYVLKVEAYNLKIAKLREGFSAIGQQRLQTILGSDDYATLMQLRPLPPPAPRAAAPVPAIVGPVVDLTANGSHDQQNNRSTFIDLTADDNGQDEGSDGSVSAPVDAAESSSSNITAAPQPLGTASSSAVNGVSTTPKRPAAEEMNDENTVPGDQHRNKRARPEPSSSGPA</sequence>
<feature type="compositionally biased region" description="Polar residues" evidence="1">
    <location>
        <begin position="28"/>
        <end position="41"/>
    </location>
</feature>
<dbReference type="AlphaFoldDB" id="A0A9N9PE57"/>
<feature type="region of interest" description="Disordered" evidence="1">
    <location>
        <begin position="959"/>
        <end position="1044"/>
    </location>
</feature>
<evidence type="ECO:0000313" key="3">
    <source>
        <dbReference type="Proteomes" id="UP000696280"/>
    </source>
</evidence>
<proteinExistence type="predicted"/>
<keyword evidence="3" id="KW-1185">Reference proteome</keyword>
<name>A0A9N9PE57_9HELO</name>
<evidence type="ECO:0000313" key="2">
    <source>
        <dbReference type="EMBL" id="CAG8948709.1"/>
    </source>
</evidence>
<dbReference type="OrthoDB" id="27483at2759"/>
<evidence type="ECO:0000256" key="1">
    <source>
        <dbReference type="SAM" id="MobiDB-lite"/>
    </source>
</evidence>
<accession>A0A9N9PE57</accession>
<reference evidence="2" key="1">
    <citation type="submission" date="2021-07" db="EMBL/GenBank/DDBJ databases">
        <authorList>
            <person name="Durling M."/>
        </authorList>
    </citation>
    <scope>NUCLEOTIDE SEQUENCE</scope>
</reference>
<feature type="compositionally biased region" description="Acidic residues" evidence="1">
    <location>
        <begin position="960"/>
        <end position="970"/>
    </location>
</feature>
<feature type="compositionally biased region" description="Polar residues" evidence="1">
    <location>
        <begin position="982"/>
        <end position="1010"/>
    </location>
</feature>
<feature type="region of interest" description="Disordered" evidence="1">
    <location>
        <begin position="1"/>
        <end position="87"/>
    </location>
</feature>
<protein>
    <submittedName>
        <fullName evidence="2">Uncharacterized protein</fullName>
    </submittedName>
</protein>
<comment type="caution">
    <text evidence="2">The sequence shown here is derived from an EMBL/GenBank/DDBJ whole genome shotgun (WGS) entry which is preliminary data.</text>
</comment>
<dbReference type="EMBL" id="CAJVRL010000001">
    <property type="protein sequence ID" value="CAG8948709.1"/>
    <property type="molecule type" value="Genomic_DNA"/>
</dbReference>
<feature type="compositionally biased region" description="Acidic residues" evidence="1">
    <location>
        <begin position="54"/>
        <end position="83"/>
    </location>
</feature>
<dbReference type="Proteomes" id="UP000696280">
    <property type="component" value="Unassembled WGS sequence"/>
</dbReference>
<gene>
    <name evidence="2" type="ORF">HYFRA_00001830</name>
</gene>
<organism evidence="2 3">
    <name type="scientific">Hymenoscyphus fraxineus</name>
    <dbReference type="NCBI Taxonomy" id="746836"/>
    <lineage>
        <taxon>Eukaryota</taxon>
        <taxon>Fungi</taxon>
        <taxon>Dikarya</taxon>
        <taxon>Ascomycota</taxon>
        <taxon>Pezizomycotina</taxon>
        <taxon>Leotiomycetes</taxon>
        <taxon>Helotiales</taxon>
        <taxon>Helotiaceae</taxon>
        <taxon>Hymenoscyphus</taxon>
    </lineage>
</organism>